<keyword evidence="1" id="KW-0812">Transmembrane</keyword>
<feature type="transmembrane region" description="Helical" evidence="1">
    <location>
        <begin position="36"/>
        <end position="55"/>
    </location>
</feature>
<feature type="transmembrane region" description="Helical" evidence="1">
    <location>
        <begin position="76"/>
        <end position="93"/>
    </location>
</feature>
<dbReference type="EMBL" id="MKIE01000001">
    <property type="protein sequence ID" value="OHW63479.1"/>
    <property type="molecule type" value="Genomic_DNA"/>
</dbReference>
<protein>
    <submittedName>
        <fullName evidence="2">Uncharacterized protein</fullName>
    </submittedName>
</protein>
<accession>A0A1S1VCF6</accession>
<dbReference type="STRING" id="39480.EUAN_03430"/>
<dbReference type="RefSeq" id="WP_071060989.1">
    <property type="nucleotide sequence ID" value="NZ_MKIE01000001.1"/>
</dbReference>
<evidence type="ECO:0000313" key="3">
    <source>
        <dbReference type="Proteomes" id="UP000180254"/>
    </source>
</evidence>
<evidence type="ECO:0000313" key="2">
    <source>
        <dbReference type="EMBL" id="OHW63479.1"/>
    </source>
</evidence>
<dbReference type="Proteomes" id="UP000180254">
    <property type="component" value="Unassembled WGS sequence"/>
</dbReference>
<keyword evidence="1" id="KW-0472">Membrane</keyword>
<evidence type="ECO:0000256" key="1">
    <source>
        <dbReference type="SAM" id="Phobius"/>
    </source>
</evidence>
<keyword evidence="3" id="KW-1185">Reference proteome</keyword>
<gene>
    <name evidence="2" type="ORF">EUAN_03430</name>
</gene>
<name>A0A1S1VCF6_9FIRM</name>
<comment type="caution">
    <text evidence="2">The sequence shown here is derived from an EMBL/GenBank/DDBJ whole genome shotgun (WGS) entry which is preliminary data.</text>
</comment>
<feature type="transmembrane region" description="Helical" evidence="1">
    <location>
        <begin position="12"/>
        <end position="30"/>
    </location>
</feature>
<organism evidence="2 3">
    <name type="scientific">Andreesenia angusta</name>
    <dbReference type="NCBI Taxonomy" id="39480"/>
    <lineage>
        <taxon>Bacteria</taxon>
        <taxon>Bacillati</taxon>
        <taxon>Bacillota</taxon>
        <taxon>Tissierellia</taxon>
        <taxon>Tissierellales</taxon>
        <taxon>Gottschalkiaceae</taxon>
        <taxon>Andreesenia</taxon>
    </lineage>
</organism>
<keyword evidence="1" id="KW-1133">Transmembrane helix</keyword>
<sequence length="130" mass="15284">MSYNKLPKEKLKSLLLFWPIFLSAVLWISGELDVKRAAIVMAVYILSVLLNVKNMQFMVDRIRLFRILILKIGLDFKKRMVFLLAGFLLLLFLDGRVNFLYQIVYIALFVSTDTYIGYLGEKYRQMFGKE</sequence>
<feature type="transmembrane region" description="Helical" evidence="1">
    <location>
        <begin position="99"/>
        <end position="120"/>
    </location>
</feature>
<reference evidence="2 3" key="1">
    <citation type="submission" date="2016-09" db="EMBL/GenBank/DDBJ databases">
        <title>Genome sequence of Eubacterium angustum.</title>
        <authorList>
            <person name="Poehlein A."/>
            <person name="Daniel R."/>
        </authorList>
    </citation>
    <scope>NUCLEOTIDE SEQUENCE [LARGE SCALE GENOMIC DNA]</scope>
    <source>
        <strain evidence="2 3">DSM 1989</strain>
    </source>
</reference>
<dbReference type="AlphaFoldDB" id="A0A1S1VCF6"/>
<proteinExistence type="predicted"/>